<evidence type="ECO:0000256" key="2">
    <source>
        <dbReference type="ARBA" id="ARBA00006991"/>
    </source>
</evidence>
<dbReference type="PROSITE" id="PS50157">
    <property type="entry name" value="ZINC_FINGER_C2H2_2"/>
    <property type="match status" value="1"/>
</dbReference>
<feature type="domain" description="C2H2-type" evidence="13">
    <location>
        <begin position="38"/>
        <end position="65"/>
    </location>
</feature>
<dbReference type="AlphaFoldDB" id="A0AAV2RDX5"/>
<evidence type="ECO:0000256" key="11">
    <source>
        <dbReference type="PROSITE-ProRule" id="PRU00042"/>
    </source>
</evidence>
<dbReference type="GO" id="GO:0000981">
    <property type="term" value="F:DNA-binding transcription factor activity, RNA polymerase II-specific"/>
    <property type="evidence" value="ECO:0007669"/>
    <property type="project" value="TreeGrafter"/>
</dbReference>
<sequence>MWDPTAADQTHTPAATHTQSAGVGGSGSEITQSQGQQHVCHICGYRAKAPSHLQIHFRIHSGEKPFKCPYCTYSSAQSNNLKGHIKRQHLQIEASNMLYPQLSMGVSTGDPGSSSGTQPHLASATDSTIMTSFMPQFPLFLQQPQMEPSAQSPIQSPTQQSASQPSSPQQHHEQQKQEQSPISSPNTEEKSEENESKYIQL</sequence>
<evidence type="ECO:0000256" key="7">
    <source>
        <dbReference type="ARBA" id="ARBA00023015"/>
    </source>
</evidence>
<evidence type="ECO:0000256" key="5">
    <source>
        <dbReference type="ARBA" id="ARBA00022771"/>
    </source>
</evidence>
<evidence type="ECO:0000259" key="13">
    <source>
        <dbReference type="PROSITE" id="PS50157"/>
    </source>
</evidence>
<dbReference type="EMBL" id="CAXKWB010020091">
    <property type="protein sequence ID" value="CAL4122409.1"/>
    <property type="molecule type" value="Genomic_DNA"/>
</dbReference>
<keyword evidence="5 11" id="KW-0863">Zinc-finger</keyword>
<comment type="similarity">
    <text evidence="2">Belongs to the krueppel C2H2-type zinc-finger protein family.</text>
</comment>
<keyword evidence="15" id="KW-1185">Reference proteome</keyword>
<dbReference type="PANTHER" id="PTHR45925">
    <property type="entry name" value="ZINC FINGER PROTEIN"/>
    <property type="match status" value="1"/>
</dbReference>
<dbReference type="SMART" id="SM00355">
    <property type="entry name" value="ZnF_C2H2"/>
    <property type="match status" value="2"/>
</dbReference>
<dbReference type="FunFam" id="3.30.160.60:FF:000075">
    <property type="entry name" value="Putative zinc finger protein 536"/>
    <property type="match status" value="1"/>
</dbReference>
<keyword evidence="10" id="KW-0539">Nucleus</keyword>
<feature type="compositionally biased region" description="Low complexity" evidence="12">
    <location>
        <begin position="144"/>
        <end position="169"/>
    </location>
</feature>
<evidence type="ECO:0000256" key="10">
    <source>
        <dbReference type="ARBA" id="ARBA00023242"/>
    </source>
</evidence>
<protein>
    <recommendedName>
        <fullName evidence="13">C2H2-type domain-containing protein</fullName>
    </recommendedName>
</protein>
<dbReference type="InterPro" id="IPR013087">
    <property type="entry name" value="Znf_C2H2_type"/>
</dbReference>
<evidence type="ECO:0000256" key="3">
    <source>
        <dbReference type="ARBA" id="ARBA00022723"/>
    </source>
</evidence>
<dbReference type="InterPro" id="IPR036236">
    <property type="entry name" value="Znf_C2H2_sf"/>
</dbReference>
<feature type="compositionally biased region" description="Polar residues" evidence="12">
    <location>
        <begin position="7"/>
        <end position="21"/>
    </location>
</feature>
<comment type="subcellular location">
    <subcellularLocation>
        <location evidence="1">Nucleus</location>
    </subcellularLocation>
</comment>
<evidence type="ECO:0000256" key="1">
    <source>
        <dbReference type="ARBA" id="ARBA00004123"/>
    </source>
</evidence>
<keyword evidence="8" id="KW-0238">DNA-binding</keyword>
<keyword evidence="6" id="KW-0862">Zinc</keyword>
<keyword evidence="3" id="KW-0479">Metal-binding</keyword>
<evidence type="ECO:0000313" key="15">
    <source>
        <dbReference type="Proteomes" id="UP001497623"/>
    </source>
</evidence>
<feature type="region of interest" description="Disordered" evidence="12">
    <location>
        <begin position="1"/>
        <end position="31"/>
    </location>
</feature>
<evidence type="ECO:0000256" key="4">
    <source>
        <dbReference type="ARBA" id="ARBA00022737"/>
    </source>
</evidence>
<organism evidence="14 15">
    <name type="scientific">Meganyctiphanes norvegica</name>
    <name type="common">Northern krill</name>
    <name type="synonym">Thysanopoda norvegica</name>
    <dbReference type="NCBI Taxonomy" id="48144"/>
    <lineage>
        <taxon>Eukaryota</taxon>
        <taxon>Metazoa</taxon>
        <taxon>Ecdysozoa</taxon>
        <taxon>Arthropoda</taxon>
        <taxon>Crustacea</taxon>
        <taxon>Multicrustacea</taxon>
        <taxon>Malacostraca</taxon>
        <taxon>Eumalacostraca</taxon>
        <taxon>Eucarida</taxon>
        <taxon>Euphausiacea</taxon>
        <taxon>Euphausiidae</taxon>
        <taxon>Meganyctiphanes</taxon>
    </lineage>
</organism>
<dbReference type="Gene3D" id="3.30.160.60">
    <property type="entry name" value="Classic Zinc Finger"/>
    <property type="match status" value="2"/>
</dbReference>
<dbReference type="GO" id="GO:0000978">
    <property type="term" value="F:RNA polymerase II cis-regulatory region sequence-specific DNA binding"/>
    <property type="evidence" value="ECO:0007669"/>
    <property type="project" value="TreeGrafter"/>
</dbReference>
<dbReference type="InterPro" id="IPR051967">
    <property type="entry name" value="Krueppel_C2H2-ZF"/>
</dbReference>
<evidence type="ECO:0000256" key="9">
    <source>
        <dbReference type="ARBA" id="ARBA00023163"/>
    </source>
</evidence>
<dbReference type="SUPFAM" id="SSF57667">
    <property type="entry name" value="beta-beta-alpha zinc fingers"/>
    <property type="match status" value="1"/>
</dbReference>
<evidence type="ECO:0000313" key="14">
    <source>
        <dbReference type="EMBL" id="CAL4122409.1"/>
    </source>
</evidence>
<dbReference type="Pfam" id="PF13909">
    <property type="entry name" value="zf-H2C2_5"/>
    <property type="match status" value="1"/>
</dbReference>
<name>A0AAV2RDX5_MEGNR</name>
<proteinExistence type="inferred from homology"/>
<keyword evidence="9" id="KW-0804">Transcription</keyword>
<keyword evidence="4" id="KW-0677">Repeat</keyword>
<feature type="compositionally biased region" description="Low complexity" evidence="12">
    <location>
        <begin position="177"/>
        <end position="186"/>
    </location>
</feature>
<dbReference type="GO" id="GO:0008270">
    <property type="term" value="F:zinc ion binding"/>
    <property type="evidence" value="ECO:0007669"/>
    <property type="project" value="UniProtKB-KW"/>
</dbReference>
<accession>A0AAV2RDX5</accession>
<dbReference type="GO" id="GO:0005634">
    <property type="term" value="C:nucleus"/>
    <property type="evidence" value="ECO:0007669"/>
    <property type="project" value="UniProtKB-SubCell"/>
</dbReference>
<keyword evidence="7" id="KW-0805">Transcription regulation</keyword>
<evidence type="ECO:0000256" key="6">
    <source>
        <dbReference type="ARBA" id="ARBA00022833"/>
    </source>
</evidence>
<evidence type="ECO:0000256" key="8">
    <source>
        <dbReference type="ARBA" id="ARBA00023125"/>
    </source>
</evidence>
<reference evidence="14 15" key="1">
    <citation type="submission" date="2024-05" db="EMBL/GenBank/DDBJ databases">
        <authorList>
            <person name="Wallberg A."/>
        </authorList>
    </citation>
    <scope>NUCLEOTIDE SEQUENCE [LARGE SCALE GENOMIC DNA]</scope>
</reference>
<feature type="region of interest" description="Disordered" evidence="12">
    <location>
        <begin position="144"/>
        <end position="201"/>
    </location>
</feature>
<gene>
    <name evidence="14" type="ORF">MNOR_LOCUS23131</name>
</gene>
<comment type="caution">
    <text evidence="14">The sequence shown here is derived from an EMBL/GenBank/DDBJ whole genome shotgun (WGS) entry which is preliminary data.</text>
</comment>
<evidence type="ECO:0000256" key="12">
    <source>
        <dbReference type="SAM" id="MobiDB-lite"/>
    </source>
</evidence>
<feature type="compositionally biased region" description="Basic and acidic residues" evidence="12">
    <location>
        <begin position="187"/>
        <end position="201"/>
    </location>
</feature>
<dbReference type="Proteomes" id="UP001497623">
    <property type="component" value="Unassembled WGS sequence"/>
</dbReference>